<dbReference type="KEGG" id="pib:BBD41_24075"/>
<accession>A0A1B2E616</accession>
<keyword evidence="1" id="KW-0472">Membrane</keyword>
<sequence>METIFDPDVSRSFAAFSAWHLAAIGTLACLGLLLFLFRQRIRSRPWLRQGIRVGLLASLVLPEAALHVWYVVTGIWDKATSLPLELCSLTLFLSAAVLLTNSAKLYPLVYFAGIGGALQAVLTPNLDYPFPHFRFFHFFIVHMAIILTALYMTWIRGYRPTWKSIGHTMLFLNAAALAVGLLNAVLGSNYMFLMHKPNTPSLLDFLGPHPYYILAEELIALCLFVAMHAAFFVIPDRVRRRRRQANPSSISLKG</sequence>
<feature type="transmembrane region" description="Helical" evidence="1">
    <location>
        <begin position="135"/>
        <end position="158"/>
    </location>
</feature>
<reference evidence="2" key="1">
    <citation type="submission" date="2016-08" db="EMBL/GenBank/DDBJ databases">
        <title>Complete Genome Seqeunce of Paenibacillus sp. nov. IHBB 9852 from high altitute lake of Indian trans-Himalayas.</title>
        <authorList>
            <person name="Kiran S."/>
            <person name="Swarnkar M.K."/>
            <person name="Rana A."/>
            <person name="Tewari R."/>
            <person name="Gulati A."/>
        </authorList>
    </citation>
    <scope>NUCLEOTIDE SEQUENCE [LARGE SCALE GENOMIC DNA]</scope>
    <source>
        <strain evidence="2">IHBB 9852</strain>
    </source>
</reference>
<feature type="transmembrane region" description="Helical" evidence="1">
    <location>
        <begin position="82"/>
        <end position="100"/>
    </location>
</feature>
<gene>
    <name evidence="2" type="ORF">BBD41_24075</name>
</gene>
<protein>
    <recommendedName>
        <fullName evidence="3">ABC transporter permease</fullName>
    </recommendedName>
</protein>
<keyword evidence="1" id="KW-1133">Transmembrane helix</keyword>
<dbReference type="Pfam" id="PF14808">
    <property type="entry name" value="TMEM164"/>
    <property type="match status" value="1"/>
</dbReference>
<feature type="transmembrane region" description="Helical" evidence="1">
    <location>
        <begin position="170"/>
        <end position="192"/>
    </location>
</feature>
<dbReference type="NCBIfam" id="TIGR02206">
    <property type="entry name" value="intg_mem_TP0381"/>
    <property type="match status" value="1"/>
</dbReference>
<proteinExistence type="predicted"/>
<keyword evidence="1" id="KW-0812">Transmembrane</keyword>
<evidence type="ECO:0008006" key="3">
    <source>
        <dbReference type="Google" id="ProtNLM"/>
    </source>
</evidence>
<evidence type="ECO:0000313" key="2">
    <source>
        <dbReference type="EMBL" id="ANY75401.1"/>
    </source>
</evidence>
<feature type="transmembrane region" description="Helical" evidence="1">
    <location>
        <begin position="105"/>
        <end position="123"/>
    </location>
</feature>
<dbReference type="InterPro" id="IPR011737">
    <property type="entry name" value="CHP02206_TP0381"/>
</dbReference>
<dbReference type="EMBL" id="CP016809">
    <property type="protein sequence ID" value="ANY75401.1"/>
    <property type="molecule type" value="Genomic_DNA"/>
</dbReference>
<feature type="transmembrane region" description="Helical" evidence="1">
    <location>
        <begin position="49"/>
        <end position="70"/>
    </location>
</feature>
<dbReference type="AlphaFoldDB" id="A0A1B2E616"/>
<name>A0A1B2E616_9BACL</name>
<organism evidence="2">
    <name type="scientific">Paenibacillus ihbetae</name>
    <dbReference type="NCBI Taxonomy" id="1870820"/>
    <lineage>
        <taxon>Bacteria</taxon>
        <taxon>Bacillati</taxon>
        <taxon>Bacillota</taxon>
        <taxon>Bacilli</taxon>
        <taxon>Bacillales</taxon>
        <taxon>Paenibacillaceae</taxon>
        <taxon>Paenibacillus</taxon>
    </lineage>
</organism>
<feature type="transmembrane region" description="Helical" evidence="1">
    <location>
        <begin position="212"/>
        <end position="234"/>
    </location>
</feature>
<feature type="transmembrane region" description="Helical" evidence="1">
    <location>
        <begin position="12"/>
        <end position="37"/>
    </location>
</feature>
<evidence type="ECO:0000256" key="1">
    <source>
        <dbReference type="SAM" id="Phobius"/>
    </source>
</evidence>